<dbReference type="GO" id="GO:0046872">
    <property type="term" value="F:metal ion binding"/>
    <property type="evidence" value="ECO:0007669"/>
    <property type="project" value="UniProtKB-KW"/>
</dbReference>
<keyword evidence="9" id="KW-1185">Reference proteome</keyword>
<evidence type="ECO:0000256" key="6">
    <source>
        <dbReference type="ARBA" id="ARBA00022833"/>
    </source>
</evidence>
<comment type="similarity">
    <text evidence="3 7">Belongs to the metallo-beta-lactamase superfamily. Glyoxalase II family.</text>
</comment>
<dbReference type="PANTHER" id="PTHR43705:SF1">
    <property type="entry name" value="HYDROXYACYLGLUTATHIONE HYDROLASE GLOB"/>
    <property type="match status" value="1"/>
</dbReference>
<dbReference type="CDD" id="cd07723">
    <property type="entry name" value="hydroxyacylglutathione_hydrolase_MBL-fold"/>
    <property type="match status" value="1"/>
</dbReference>
<dbReference type="InterPro" id="IPR036866">
    <property type="entry name" value="RibonucZ/Hydroxyglut_hydro"/>
</dbReference>
<dbReference type="UniPathway" id="UPA00619">
    <property type="reaction ID" value="UER00676"/>
</dbReference>
<dbReference type="GO" id="GO:0019243">
    <property type="term" value="P:methylglyoxal catabolic process to D-lactate via S-lactoyl-glutathione"/>
    <property type="evidence" value="ECO:0007669"/>
    <property type="project" value="UniProtKB-UniRule"/>
</dbReference>
<feature type="binding site" evidence="7">
    <location>
        <position position="53"/>
    </location>
    <ligand>
        <name>Zn(2+)</name>
        <dbReference type="ChEBI" id="CHEBI:29105"/>
        <label>1</label>
    </ligand>
</feature>
<dbReference type="AlphaFoldDB" id="A0A8E3MFQ7"/>
<dbReference type="Pfam" id="PF16123">
    <property type="entry name" value="HAGH_C"/>
    <property type="match status" value="1"/>
</dbReference>
<dbReference type="SMART" id="SM00849">
    <property type="entry name" value="Lactamase_B"/>
    <property type="match status" value="1"/>
</dbReference>
<dbReference type="SUPFAM" id="SSF56281">
    <property type="entry name" value="Metallo-hydrolase/oxidoreductase"/>
    <property type="match status" value="1"/>
</dbReference>
<evidence type="ECO:0000256" key="4">
    <source>
        <dbReference type="ARBA" id="ARBA00022723"/>
    </source>
</evidence>
<dbReference type="Proteomes" id="UP000955338">
    <property type="component" value="Chromosome"/>
</dbReference>
<feature type="binding site" evidence="7">
    <location>
        <position position="167"/>
    </location>
    <ligand>
        <name>Zn(2+)</name>
        <dbReference type="ChEBI" id="CHEBI:29105"/>
        <label>2</label>
    </ligand>
</feature>
<feature type="binding site" evidence="7">
    <location>
        <position position="57"/>
    </location>
    <ligand>
        <name>Zn(2+)</name>
        <dbReference type="ChEBI" id="CHEBI:29105"/>
        <label>2</label>
    </ligand>
</feature>
<comment type="catalytic activity">
    <reaction evidence="1 7">
        <text>an S-(2-hydroxyacyl)glutathione + H2O = a 2-hydroxy carboxylate + glutathione + H(+)</text>
        <dbReference type="Rhea" id="RHEA:21864"/>
        <dbReference type="ChEBI" id="CHEBI:15377"/>
        <dbReference type="ChEBI" id="CHEBI:15378"/>
        <dbReference type="ChEBI" id="CHEBI:57925"/>
        <dbReference type="ChEBI" id="CHEBI:58896"/>
        <dbReference type="ChEBI" id="CHEBI:71261"/>
        <dbReference type="EC" id="3.1.2.6"/>
    </reaction>
</comment>
<dbReference type="GO" id="GO:0004416">
    <property type="term" value="F:hydroxyacylglutathione hydrolase activity"/>
    <property type="evidence" value="ECO:0007669"/>
    <property type="project" value="UniProtKB-UniRule"/>
</dbReference>
<keyword evidence="5 7" id="KW-0378">Hydrolase</keyword>
<dbReference type="InterPro" id="IPR050110">
    <property type="entry name" value="Glyoxalase_II_hydrolase"/>
</dbReference>
<comment type="subunit">
    <text evidence="7">Monomer.</text>
</comment>
<gene>
    <name evidence="7 8" type="primary">gloB</name>
    <name evidence="8" type="ORF">CEP48_02365</name>
</gene>
<evidence type="ECO:0000256" key="3">
    <source>
        <dbReference type="ARBA" id="ARBA00006759"/>
    </source>
</evidence>
<dbReference type="PANTHER" id="PTHR43705">
    <property type="entry name" value="HYDROXYACYLGLUTATHIONE HYDROLASE"/>
    <property type="match status" value="1"/>
</dbReference>
<evidence type="ECO:0000256" key="2">
    <source>
        <dbReference type="ARBA" id="ARBA00004963"/>
    </source>
</evidence>
<dbReference type="HAMAP" id="MF_01374">
    <property type="entry name" value="Glyoxalase_2"/>
    <property type="match status" value="1"/>
</dbReference>
<evidence type="ECO:0000313" key="8">
    <source>
        <dbReference type="EMBL" id="QDJ14326.1"/>
    </source>
</evidence>
<feature type="binding site" evidence="7">
    <location>
        <position position="129"/>
    </location>
    <ligand>
        <name>Zn(2+)</name>
        <dbReference type="ChEBI" id="CHEBI:29105"/>
        <label>1</label>
    </ligand>
</feature>
<dbReference type="RefSeq" id="WP_261919593.1">
    <property type="nucleotide sequence ID" value="NZ_CP022011.1"/>
</dbReference>
<accession>A0A8E3MFQ7</accession>
<evidence type="ECO:0000256" key="5">
    <source>
        <dbReference type="ARBA" id="ARBA00022801"/>
    </source>
</evidence>
<organism evidence="8 9">
    <name type="scientific">Mergibacter septicus</name>
    <dbReference type="NCBI Taxonomy" id="221402"/>
    <lineage>
        <taxon>Bacteria</taxon>
        <taxon>Pseudomonadati</taxon>
        <taxon>Pseudomonadota</taxon>
        <taxon>Gammaproteobacteria</taxon>
        <taxon>Pasteurellales</taxon>
        <taxon>Pasteurellaceae</taxon>
        <taxon>Mergibacter</taxon>
    </lineage>
</organism>
<dbReference type="InterPro" id="IPR035680">
    <property type="entry name" value="Clx_II_MBL"/>
</dbReference>
<reference evidence="8" key="1">
    <citation type="submission" date="2017-06" db="EMBL/GenBank/DDBJ databases">
        <title>Genome sequencing of pathogenic and non-pathogenic strains within Bisgaard taxon 40.</title>
        <authorList>
            <person name="Ladner J.T."/>
            <person name="Lovett S.P."/>
            <person name="Koroleva G."/>
            <person name="Lorch J.M."/>
        </authorList>
    </citation>
    <scope>NUCLEOTIDE SEQUENCE</scope>
    <source>
        <strain evidence="8">27576-1-I1</strain>
    </source>
</reference>
<comment type="cofactor">
    <cofactor evidence="7">
        <name>Zn(2+)</name>
        <dbReference type="ChEBI" id="CHEBI:29105"/>
    </cofactor>
    <text evidence="7">Binds 2 Zn(2+) ions per subunit.</text>
</comment>
<keyword evidence="6 7" id="KW-0862">Zinc</keyword>
<feature type="binding site" evidence="7">
    <location>
        <position position="55"/>
    </location>
    <ligand>
        <name>Zn(2+)</name>
        <dbReference type="ChEBI" id="CHEBI:29105"/>
        <label>1</label>
    </ligand>
</feature>
<dbReference type="Gene3D" id="3.60.15.10">
    <property type="entry name" value="Ribonuclease Z/Hydroxyacylglutathione hydrolase-like"/>
    <property type="match status" value="1"/>
</dbReference>
<evidence type="ECO:0000256" key="7">
    <source>
        <dbReference type="HAMAP-Rule" id="MF_01374"/>
    </source>
</evidence>
<evidence type="ECO:0000313" key="9">
    <source>
        <dbReference type="Proteomes" id="UP000955338"/>
    </source>
</evidence>
<dbReference type="NCBIfam" id="TIGR03413">
    <property type="entry name" value="GSH_gloB"/>
    <property type="match status" value="1"/>
</dbReference>
<feature type="binding site" evidence="7">
    <location>
        <position position="112"/>
    </location>
    <ligand>
        <name>Zn(2+)</name>
        <dbReference type="ChEBI" id="CHEBI:29105"/>
        <label>1</label>
    </ligand>
</feature>
<sequence length="242" mass="27299">MLTVLNALNDNYIWLYSDNRKDLLVVDPTVAAPVLTFLQQHSEYQLTAILLTHNHYDHIDGVAELRLHYPQVPVYGPQEIENVQQGLLTQIIEVGRLNIGHYNIEILSTGGHTAGHLSYLINSHLFCGDTLFSAGCGRVFTQDYAQMFNSLQTLKKLPTTTIICPAHEYTLSNLAFARTVDLEDEGFQTAVKQHQQWAIQKRQAGEATLPVTLAGELQINPFLRAKNLAEFIQLRQAKDQFK</sequence>
<proteinExistence type="inferred from homology"/>
<evidence type="ECO:0000256" key="1">
    <source>
        <dbReference type="ARBA" id="ARBA00001623"/>
    </source>
</evidence>
<comment type="function">
    <text evidence="7">Thiolesterase that catalyzes the hydrolysis of S-D-lactoyl-glutathione to form glutathione and D-lactic acid.</text>
</comment>
<dbReference type="EC" id="3.1.2.6" evidence="7"/>
<dbReference type="InterPro" id="IPR032282">
    <property type="entry name" value="HAGH_C"/>
</dbReference>
<dbReference type="EMBL" id="CP022011">
    <property type="protein sequence ID" value="QDJ14326.1"/>
    <property type="molecule type" value="Genomic_DNA"/>
</dbReference>
<feature type="binding site" evidence="7">
    <location>
        <position position="129"/>
    </location>
    <ligand>
        <name>Zn(2+)</name>
        <dbReference type="ChEBI" id="CHEBI:29105"/>
        <label>2</label>
    </ligand>
</feature>
<keyword evidence="4 7" id="KW-0479">Metal-binding</keyword>
<name>A0A8E3MFQ7_9PAST</name>
<dbReference type="InterPro" id="IPR017782">
    <property type="entry name" value="Hydroxyacylglutathione_Hdrlase"/>
</dbReference>
<protein>
    <recommendedName>
        <fullName evidence="7">Hydroxyacylglutathione hydrolase</fullName>
        <ecNumber evidence="7">3.1.2.6</ecNumber>
    </recommendedName>
    <alternativeName>
        <fullName evidence="7">Glyoxalase II</fullName>
        <shortName evidence="7">Glx II</shortName>
    </alternativeName>
</protein>
<comment type="pathway">
    <text evidence="2 7">Secondary metabolite metabolism; methylglyoxal degradation; (R)-lactate from methylglyoxal: step 2/2.</text>
</comment>
<feature type="binding site" evidence="7">
    <location>
        <position position="58"/>
    </location>
    <ligand>
        <name>Zn(2+)</name>
        <dbReference type="ChEBI" id="CHEBI:29105"/>
        <label>2</label>
    </ligand>
</feature>
<dbReference type="Pfam" id="PF00753">
    <property type="entry name" value="Lactamase_B"/>
    <property type="match status" value="1"/>
</dbReference>
<dbReference type="InterPro" id="IPR001279">
    <property type="entry name" value="Metallo-B-lactamas"/>
</dbReference>